<dbReference type="AlphaFoldDB" id="A0A8J4EB85"/>
<dbReference type="Gene3D" id="1.10.287.1060">
    <property type="entry name" value="ESAT-6-like"/>
    <property type="match status" value="1"/>
</dbReference>
<gene>
    <name evidence="1" type="ORF">Voc01_031050</name>
</gene>
<sequence>MAVERVKNADGTSTALSIIKDYQAQIDEQINKMKNTWEALRPRYQSRGATTFFNACDEIERHGRGLMTDMTGVIDALGKAGLILTNYTAEEEAAAQKVADGNDVGASAHGYQYAITHKPGGGH</sequence>
<dbReference type="InterPro" id="IPR036689">
    <property type="entry name" value="ESAT-6-like_sf"/>
</dbReference>
<dbReference type="EMBL" id="BOPH01000038">
    <property type="protein sequence ID" value="GIJ68188.1"/>
    <property type="molecule type" value="Genomic_DNA"/>
</dbReference>
<comment type="caution">
    <text evidence="1">The sequence shown here is derived from an EMBL/GenBank/DDBJ whole genome shotgun (WGS) entry which is preliminary data.</text>
</comment>
<dbReference type="SUPFAM" id="SSF140453">
    <property type="entry name" value="EsxAB dimer-like"/>
    <property type="match status" value="1"/>
</dbReference>
<reference evidence="1" key="1">
    <citation type="submission" date="2021-01" db="EMBL/GenBank/DDBJ databases">
        <title>Whole genome shotgun sequence of Virgisporangium ochraceum NBRC 16418.</title>
        <authorList>
            <person name="Komaki H."/>
            <person name="Tamura T."/>
        </authorList>
    </citation>
    <scope>NUCLEOTIDE SEQUENCE</scope>
    <source>
        <strain evidence="1">NBRC 16418</strain>
    </source>
</reference>
<protein>
    <submittedName>
        <fullName evidence="1">Uncharacterized protein</fullName>
    </submittedName>
</protein>
<keyword evidence="2" id="KW-1185">Reference proteome</keyword>
<proteinExistence type="predicted"/>
<name>A0A8J4EB85_9ACTN</name>
<dbReference type="Proteomes" id="UP000635606">
    <property type="component" value="Unassembled WGS sequence"/>
</dbReference>
<organism evidence="1 2">
    <name type="scientific">Virgisporangium ochraceum</name>
    <dbReference type="NCBI Taxonomy" id="65505"/>
    <lineage>
        <taxon>Bacteria</taxon>
        <taxon>Bacillati</taxon>
        <taxon>Actinomycetota</taxon>
        <taxon>Actinomycetes</taxon>
        <taxon>Micromonosporales</taxon>
        <taxon>Micromonosporaceae</taxon>
        <taxon>Virgisporangium</taxon>
    </lineage>
</organism>
<dbReference type="RefSeq" id="WP_203928139.1">
    <property type="nucleotide sequence ID" value="NZ_BOPH01000038.1"/>
</dbReference>
<accession>A0A8J4EB85</accession>
<evidence type="ECO:0000313" key="1">
    <source>
        <dbReference type="EMBL" id="GIJ68188.1"/>
    </source>
</evidence>
<evidence type="ECO:0000313" key="2">
    <source>
        <dbReference type="Proteomes" id="UP000635606"/>
    </source>
</evidence>